<gene>
    <name evidence="3" type="ORF">JIN78_08210</name>
</gene>
<comment type="caution">
    <text evidence="3">The sequence shown here is derived from an EMBL/GenBank/DDBJ whole genome shotgun (WGS) entry which is preliminary data.</text>
</comment>
<dbReference type="AlphaFoldDB" id="A0A934RR11"/>
<dbReference type="PANTHER" id="PTHR14969">
    <property type="entry name" value="SPHINGOSINE-1-PHOSPHATE PHOSPHOHYDROLASE"/>
    <property type="match status" value="1"/>
</dbReference>
<evidence type="ECO:0000313" key="4">
    <source>
        <dbReference type="Proteomes" id="UP000604083"/>
    </source>
</evidence>
<dbReference type="SMART" id="SM00014">
    <property type="entry name" value="acidPPc"/>
    <property type="match status" value="1"/>
</dbReference>
<reference evidence="3" key="1">
    <citation type="submission" date="2021-01" db="EMBL/GenBank/DDBJ databases">
        <title>Modified the classification status of verrucomicrobia.</title>
        <authorList>
            <person name="Feng X."/>
        </authorList>
    </citation>
    <scope>NUCLEOTIDE SEQUENCE</scope>
    <source>
        <strain evidence="3">KCTC 12986</strain>
    </source>
</reference>
<dbReference type="Gene3D" id="1.20.144.10">
    <property type="entry name" value="Phosphatidic acid phosphatase type 2/haloperoxidase"/>
    <property type="match status" value="1"/>
</dbReference>
<dbReference type="SUPFAM" id="SSF48317">
    <property type="entry name" value="Acid phosphatase/Vanadium-dependent haloperoxidase"/>
    <property type="match status" value="1"/>
</dbReference>
<keyword evidence="4" id="KW-1185">Reference proteome</keyword>
<feature type="transmembrane region" description="Helical" evidence="1">
    <location>
        <begin position="138"/>
        <end position="157"/>
    </location>
</feature>
<accession>A0A934RR11</accession>
<protein>
    <submittedName>
        <fullName evidence="3">Phosphatase PAP2 family protein</fullName>
    </submittedName>
</protein>
<dbReference type="InterPro" id="IPR000326">
    <property type="entry name" value="PAP2/HPO"/>
</dbReference>
<dbReference type="CDD" id="cd03396">
    <property type="entry name" value="PAP2_like_6"/>
    <property type="match status" value="1"/>
</dbReference>
<dbReference type="InterPro" id="IPR036938">
    <property type="entry name" value="PAP2/HPO_sf"/>
</dbReference>
<feature type="transmembrane region" description="Helical" evidence="1">
    <location>
        <begin position="169"/>
        <end position="187"/>
    </location>
</feature>
<evidence type="ECO:0000256" key="1">
    <source>
        <dbReference type="SAM" id="Phobius"/>
    </source>
</evidence>
<feature type="transmembrane region" description="Helical" evidence="1">
    <location>
        <begin position="61"/>
        <end position="81"/>
    </location>
</feature>
<evidence type="ECO:0000259" key="2">
    <source>
        <dbReference type="SMART" id="SM00014"/>
    </source>
</evidence>
<name>A0A934RR11_9BACT</name>
<dbReference type="PANTHER" id="PTHR14969:SF13">
    <property type="entry name" value="AT30094P"/>
    <property type="match status" value="1"/>
</dbReference>
<sequence>MDLVLHRPFYGGEGEWPTGDRPFWRFFYTLAPIPAIAIGVVSLLVLLLGVGNPRLSRYRKLSAYFFAVLAVGAGLITNTLLKDQWGRPRPAQIVEFEGTEEFERLLHYDPTSEGKSFPCGHATVGFFFLALVPLLTGWRRWLALTFALVFGSLIGIARMAQGGHFASDVVWAAAVMWLTTLLFYKGLRLDRSLWWQAAPGAKRPPRWLPWVTTPLVIALVVLTTTIWPYDKKIRVKMSPIPPLESLVIDFYGEGIIELESGEVFAITSFTDGHRAPKSKLRARGTFDPGSKVLRVDFEKTGFFSELNVRTVITLPPGMDLTLRAGEEVSDVILARELPEPSWQLAPQTQILRR</sequence>
<dbReference type="RefSeq" id="WP_200391476.1">
    <property type="nucleotide sequence ID" value="NZ_JAENIO010000017.1"/>
</dbReference>
<evidence type="ECO:0000313" key="3">
    <source>
        <dbReference type="EMBL" id="MBK1834041.1"/>
    </source>
</evidence>
<dbReference type="Proteomes" id="UP000604083">
    <property type="component" value="Unassembled WGS sequence"/>
</dbReference>
<dbReference type="Pfam" id="PF01569">
    <property type="entry name" value="PAP2"/>
    <property type="match status" value="1"/>
</dbReference>
<organism evidence="3 4">
    <name type="scientific">Roseibacillus ishigakijimensis</name>
    <dbReference type="NCBI Taxonomy" id="454146"/>
    <lineage>
        <taxon>Bacteria</taxon>
        <taxon>Pseudomonadati</taxon>
        <taxon>Verrucomicrobiota</taxon>
        <taxon>Verrucomicrobiia</taxon>
        <taxon>Verrucomicrobiales</taxon>
        <taxon>Verrucomicrobiaceae</taxon>
        <taxon>Roseibacillus</taxon>
    </lineage>
</organism>
<feature type="transmembrane region" description="Helical" evidence="1">
    <location>
        <begin position="26"/>
        <end position="49"/>
    </location>
</feature>
<keyword evidence="1" id="KW-0472">Membrane</keyword>
<feature type="domain" description="Phosphatidic acid phosphatase type 2/haloperoxidase" evidence="2">
    <location>
        <begin position="63"/>
        <end position="184"/>
    </location>
</feature>
<dbReference type="EMBL" id="JAENIO010000017">
    <property type="protein sequence ID" value="MBK1834041.1"/>
    <property type="molecule type" value="Genomic_DNA"/>
</dbReference>
<keyword evidence="1" id="KW-1133">Transmembrane helix</keyword>
<proteinExistence type="predicted"/>
<feature type="transmembrane region" description="Helical" evidence="1">
    <location>
        <begin position="207"/>
        <end position="229"/>
    </location>
</feature>
<keyword evidence="1" id="KW-0812">Transmembrane</keyword>